<evidence type="ECO:0000256" key="1">
    <source>
        <dbReference type="ARBA" id="ARBA00023015"/>
    </source>
</evidence>
<dbReference type="EMBL" id="JACHWY010000002">
    <property type="protein sequence ID" value="MBB3047573.1"/>
    <property type="molecule type" value="Genomic_DNA"/>
</dbReference>
<evidence type="ECO:0000256" key="4">
    <source>
        <dbReference type="PROSITE-ProRule" id="PRU00335"/>
    </source>
</evidence>
<organism evidence="6 7">
    <name type="scientific">Litorivivens lipolytica</name>
    <dbReference type="NCBI Taxonomy" id="1524264"/>
    <lineage>
        <taxon>Bacteria</taxon>
        <taxon>Pseudomonadati</taxon>
        <taxon>Pseudomonadota</taxon>
        <taxon>Gammaproteobacteria</taxon>
        <taxon>Litorivivens</taxon>
    </lineage>
</organism>
<evidence type="ECO:0000259" key="5">
    <source>
        <dbReference type="PROSITE" id="PS50977"/>
    </source>
</evidence>
<dbReference type="PANTHER" id="PTHR30055:SF151">
    <property type="entry name" value="TRANSCRIPTIONAL REGULATORY PROTEIN"/>
    <property type="match status" value="1"/>
</dbReference>
<dbReference type="SUPFAM" id="SSF48498">
    <property type="entry name" value="Tetracyclin repressor-like, C-terminal domain"/>
    <property type="match status" value="1"/>
</dbReference>
<protein>
    <submittedName>
        <fullName evidence="6">AcrR family transcriptional regulator</fullName>
    </submittedName>
</protein>
<dbReference type="GO" id="GO:0000976">
    <property type="term" value="F:transcription cis-regulatory region binding"/>
    <property type="evidence" value="ECO:0007669"/>
    <property type="project" value="TreeGrafter"/>
</dbReference>
<name>A0A7W4W514_9GAMM</name>
<dbReference type="InterPro" id="IPR036271">
    <property type="entry name" value="Tet_transcr_reg_TetR-rel_C_sf"/>
</dbReference>
<dbReference type="InterPro" id="IPR001647">
    <property type="entry name" value="HTH_TetR"/>
</dbReference>
<dbReference type="Proteomes" id="UP000537130">
    <property type="component" value="Unassembled WGS sequence"/>
</dbReference>
<evidence type="ECO:0000313" key="7">
    <source>
        <dbReference type="Proteomes" id="UP000537130"/>
    </source>
</evidence>
<dbReference type="AlphaFoldDB" id="A0A7W4W514"/>
<proteinExistence type="predicted"/>
<dbReference type="SUPFAM" id="SSF46689">
    <property type="entry name" value="Homeodomain-like"/>
    <property type="match status" value="1"/>
</dbReference>
<accession>A0A7W4W514</accession>
<comment type="caution">
    <text evidence="6">The sequence shown here is derived from an EMBL/GenBank/DDBJ whole genome shotgun (WGS) entry which is preliminary data.</text>
</comment>
<dbReference type="PANTHER" id="PTHR30055">
    <property type="entry name" value="HTH-TYPE TRANSCRIPTIONAL REGULATOR RUTR"/>
    <property type="match status" value="1"/>
</dbReference>
<dbReference type="InterPro" id="IPR009057">
    <property type="entry name" value="Homeodomain-like_sf"/>
</dbReference>
<dbReference type="GO" id="GO:0003700">
    <property type="term" value="F:DNA-binding transcription factor activity"/>
    <property type="evidence" value="ECO:0007669"/>
    <property type="project" value="TreeGrafter"/>
</dbReference>
<dbReference type="PROSITE" id="PS50977">
    <property type="entry name" value="HTH_TETR_2"/>
    <property type="match status" value="1"/>
</dbReference>
<evidence type="ECO:0000313" key="6">
    <source>
        <dbReference type="EMBL" id="MBB3047573.1"/>
    </source>
</evidence>
<evidence type="ECO:0000256" key="3">
    <source>
        <dbReference type="ARBA" id="ARBA00023163"/>
    </source>
</evidence>
<dbReference type="RefSeq" id="WP_183410346.1">
    <property type="nucleotide sequence ID" value="NZ_JACHWY010000002.1"/>
</dbReference>
<keyword evidence="1" id="KW-0805">Transcription regulation</keyword>
<feature type="DNA-binding region" description="H-T-H motif" evidence="4">
    <location>
        <begin position="38"/>
        <end position="57"/>
    </location>
</feature>
<keyword evidence="7" id="KW-1185">Reference proteome</keyword>
<keyword evidence="2 4" id="KW-0238">DNA-binding</keyword>
<dbReference type="InterPro" id="IPR050109">
    <property type="entry name" value="HTH-type_TetR-like_transc_reg"/>
</dbReference>
<feature type="domain" description="HTH tetR-type" evidence="5">
    <location>
        <begin position="15"/>
        <end position="75"/>
    </location>
</feature>
<sequence length="219" mass="24377">MPKTPAARSRGRPAKLSRDQILDCALKLIERSPGQKITMTGVAKALGTAPMSLYTHVKHRDDLMDGIAEKVMGQIDLELDPTAPWEDGVREWLNRCHKHLSGYPQVVPLLPEGNRIPPSWLRVHAPLIECLHRAGFRDAALAQASQWVAHQLLSALVMTMARPKSINMQKQLNAALGAISAEQQAIFKEILPHVTPDRKLFPYSVEQIILALKARLDAR</sequence>
<dbReference type="Gene3D" id="1.10.357.10">
    <property type="entry name" value="Tetracycline Repressor, domain 2"/>
    <property type="match status" value="1"/>
</dbReference>
<evidence type="ECO:0000256" key="2">
    <source>
        <dbReference type="ARBA" id="ARBA00023125"/>
    </source>
</evidence>
<gene>
    <name evidence="6" type="ORF">FHR99_001839</name>
</gene>
<reference evidence="6 7" key="1">
    <citation type="submission" date="2020-08" db="EMBL/GenBank/DDBJ databases">
        <title>Genomic Encyclopedia of Type Strains, Phase III (KMG-III): the genomes of soil and plant-associated and newly described type strains.</title>
        <authorList>
            <person name="Whitman W."/>
        </authorList>
    </citation>
    <scope>NUCLEOTIDE SEQUENCE [LARGE SCALE GENOMIC DNA]</scope>
    <source>
        <strain evidence="6 7">CECT 8654</strain>
    </source>
</reference>
<keyword evidence="3" id="KW-0804">Transcription</keyword>